<reference evidence="1" key="1">
    <citation type="submission" date="2016-08" db="EMBL/GenBank/DDBJ databases">
        <authorList>
            <person name="Ngugi D.K."/>
            <person name="Miyake S."/>
            <person name="Stingl U."/>
        </authorList>
    </citation>
    <scope>NUCLEOTIDE SEQUENCE</scope>
    <source>
        <strain evidence="1">SCG-D08WGA-EpuloA1</strain>
    </source>
</reference>
<name>A0ACC8XI78_9FIRM</name>
<evidence type="ECO:0000313" key="2">
    <source>
        <dbReference type="Proteomes" id="UP000188637"/>
    </source>
</evidence>
<dbReference type="Proteomes" id="UP000188637">
    <property type="component" value="Unassembled WGS sequence"/>
</dbReference>
<organism evidence="1 2">
    <name type="scientific">Candidatus Epulonipiscium fishelsonii</name>
    <dbReference type="NCBI Taxonomy" id="77094"/>
    <lineage>
        <taxon>Bacteria</taxon>
        <taxon>Bacillati</taxon>
        <taxon>Bacillota</taxon>
        <taxon>Clostridia</taxon>
        <taxon>Lachnospirales</taxon>
        <taxon>Lachnospiraceae</taxon>
        <taxon>Candidatus Epulonipiscium</taxon>
    </lineage>
</organism>
<evidence type="ECO:0000313" key="1">
    <source>
        <dbReference type="EMBL" id="ONI45079.1"/>
    </source>
</evidence>
<comment type="caution">
    <text evidence="1">The sequence shown here is derived from an EMBL/GenBank/DDBJ whole genome shotgun (WGS) entry which is preliminary data.</text>
</comment>
<protein>
    <submittedName>
        <fullName evidence="1">Uncharacterized protein</fullName>
    </submittedName>
</protein>
<proteinExistence type="predicted"/>
<keyword evidence="2" id="KW-1185">Reference proteome</keyword>
<gene>
    <name evidence="1" type="ORF">AN640_05025</name>
</gene>
<dbReference type="EMBL" id="LJHD01000075">
    <property type="protein sequence ID" value="ONI45079.1"/>
    <property type="molecule type" value="Genomic_DNA"/>
</dbReference>
<accession>A0ACC8XI78</accession>
<sequence>MKDLGGNLERLKVKNRQIILKLLNNHEAMSRKDIAQTISLTSASVTQLCTEMINEGLIIEIGESDEQKKVGRKKVFIDINYKNRYALCINIEKFTTTICLADLQSQVISLDKIKTDNKIEATKFLLQIADICKKILADNNVEKTIGIGVSIRGLVDNKKGISKHAYEIWDKEVDIKSLLEKELKFPVTIQNNMRAFAQAEIIYGTGKQYHNLLFLKWFPGVGSAIVIDNNVYEGNHGTAAEIGHYIVEFDGQRCKCGKIGCLETKVSFDAIINSIRLIYSEKTTPILYELTNGQKENISLVIENYLVTYKGDMDLYVLEIIHKSIVKLAQVTVNATALIAPQKIIVYGKFFKNKLILSTFEKECSLIDAKYKDGLSIKSKLIDKTSYIGALAIAVEEFFFKVGGL</sequence>